<name>A0ABS1DDH4_9PROT</name>
<dbReference type="RefSeq" id="WP_200340739.1">
    <property type="nucleotide sequence ID" value="NZ_NRRL01000023.1"/>
</dbReference>
<protein>
    <submittedName>
        <fullName evidence="1">Uncharacterized protein</fullName>
    </submittedName>
</protein>
<accession>A0ABS1DDH4</accession>
<proteinExistence type="predicted"/>
<comment type="caution">
    <text evidence="1">The sequence shown here is derived from an EMBL/GenBank/DDBJ whole genome shotgun (WGS) entry which is preliminary data.</text>
</comment>
<dbReference type="Proteomes" id="UP001296873">
    <property type="component" value="Unassembled WGS sequence"/>
</dbReference>
<keyword evidence="2" id="KW-1185">Reference proteome</keyword>
<reference evidence="1 2" key="1">
    <citation type="journal article" date="2020" name="Microorganisms">
        <title>Osmotic Adaptation and Compatible Solute Biosynthesis of Phototrophic Bacteria as Revealed from Genome Analyses.</title>
        <authorList>
            <person name="Imhoff J.F."/>
            <person name="Rahn T."/>
            <person name="Kunzel S."/>
            <person name="Keller A."/>
            <person name="Neulinger S.C."/>
        </authorList>
    </citation>
    <scope>NUCLEOTIDE SEQUENCE [LARGE SCALE GENOMIC DNA]</scope>
    <source>
        <strain evidence="1 2">DSM 9895</strain>
    </source>
</reference>
<dbReference type="EMBL" id="NRRL01000023">
    <property type="protein sequence ID" value="MBK1668425.1"/>
    <property type="molecule type" value="Genomic_DNA"/>
</dbReference>
<organism evidence="1 2">
    <name type="scientific">Rhodovibrio sodomensis</name>
    <dbReference type="NCBI Taxonomy" id="1088"/>
    <lineage>
        <taxon>Bacteria</taxon>
        <taxon>Pseudomonadati</taxon>
        <taxon>Pseudomonadota</taxon>
        <taxon>Alphaproteobacteria</taxon>
        <taxon>Rhodospirillales</taxon>
        <taxon>Rhodovibrionaceae</taxon>
        <taxon>Rhodovibrio</taxon>
    </lineage>
</organism>
<sequence>MRAAAEHGVRLDLIGADEPDADAPEAHVVVTQDDVRPRTVDVELAESGVQRFRGRAADFVGWAKRSRAATPAGHA</sequence>
<gene>
    <name evidence="1" type="ORF">CKO28_10300</name>
</gene>
<evidence type="ECO:0000313" key="2">
    <source>
        <dbReference type="Proteomes" id="UP001296873"/>
    </source>
</evidence>
<evidence type="ECO:0000313" key="1">
    <source>
        <dbReference type="EMBL" id="MBK1668425.1"/>
    </source>
</evidence>